<gene>
    <name evidence="2" type="ORF">PIIN_03675</name>
</gene>
<keyword evidence="3" id="KW-1185">Reference proteome</keyword>
<dbReference type="HOGENOM" id="CLU_1563472_0_0_1"/>
<keyword evidence="1" id="KW-0472">Membrane</keyword>
<feature type="transmembrane region" description="Helical" evidence="1">
    <location>
        <begin position="35"/>
        <end position="56"/>
    </location>
</feature>
<keyword evidence="1" id="KW-0812">Transmembrane</keyword>
<evidence type="ECO:0000313" key="2">
    <source>
        <dbReference type="EMBL" id="CCA69734.1"/>
    </source>
</evidence>
<feature type="transmembrane region" description="Helical" evidence="1">
    <location>
        <begin position="76"/>
        <end position="97"/>
    </location>
</feature>
<sequence length="171" mass="18698">MVEAVITGINYVDDKNEMNNNGTWSPTARRLRVPATAFICASVAWSLVVGVTYCLVSHGSSRRDEAERERRSIRLFSIWSGISALLWLISGVLYHQAHASVGCGSISGPVNCSINNLVTGLAWGLFGICLLSFGFSLLQIKAIRKEDNIAMQNKVDIPRSESPVSQTTIRV</sequence>
<comment type="caution">
    <text evidence="2">The sequence shown here is derived from an EMBL/GenBank/DDBJ whole genome shotgun (WGS) entry which is preliminary data.</text>
</comment>
<accession>G4TEL0</accession>
<dbReference type="EMBL" id="CAFZ01000062">
    <property type="protein sequence ID" value="CCA69734.1"/>
    <property type="molecule type" value="Genomic_DNA"/>
</dbReference>
<organism evidence="2 3">
    <name type="scientific">Serendipita indica (strain DSM 11827)</name>
    <name type="common">Root endophyte fungus</name>
    <name type="synonym">Piriformospora indica</name>
    <dbReference type="NCBI Taxonomy" id="1109443"/>
    <lineage>
        <taxon>Eukaryota</taxon>
        <taxon>Fungi</taxon>
        <taxon>Dikarya</taxon>
        <taxon>Basidiomycota</taxon>
        <taxon>Agaricomycotina</taxon>
        <taxon>Agaricomycetes</taxon>
        <taxon>Sebacinales</taxon>
        <taxon>Serendipitaceae</taxon>
        <taxon>Serendipita</taxon>
    </lineage>
</organism>
<dbReference type="InParanoid" id="G4TEL0"/>
<name>G4TEL0_SERID</name>
<feature type="transmembrane region" description="Helical" evidence="1">
    <location>
        <begin position="117"/>
        <end position="138"/>
    </location>
</feature>
<evidence type="ECO:0000256" key="1">
    <source>
        <dbReference type="SAM" id="Phobius"/>
    </source>
</evidence>
<keyword evidence="1" id="KW-1133">Transmembrane helix</keyword>
<proteinExistence type="predicted"/>
<dbReference type="Proteomes" id="UP000007148">
    <property type="component" value="Unassembled WGS sequence"/>
</dbReference>
<evidence type="ECO:0000313" key="3">
    <source>
        <dbReference type="Proteomes" id="UP000007148"/>
    </source>
</evidence>
<dbReference type="AlphaFoldDB" id="G4TEL0"/>
<protein>
    <submittedName>
        <fullName evidence="2">Uncharacterized protein</fullName>
    </submittedName>
</protein>
<reference evidence="2 3" key="1">
    <citation type="journal article" date="2011" name="PLoS Pathog.">
        <title>Endophytic Life Strategies Decoded by Genome and Transcriptome Analyses of the Mutualistic Root Symbiont Piriformospora indica.</title>
        <authorList>
            <person name="Zuccaro A."/>
            <person name="Lahrmann U."/>
            <person name="Guldener U."/>
            <person name="Langen G."/>
            <person name="Pfiffi S."/>
            <person name="Biedenkopf D."/>
            <person name="Wong P."/>
            <person name="Samans B."/>
            <person name="Grimm C."/>
            <person name="Basiewicz M."/>
            <person name="Murat C."/>
            <person name="Martin F."/>
            <person name="Kogel K.H."/>
        </authorList>
    </citation>
    <scope>NUCLEOTIDE SEQUENCE [LARGE SCALE GENOMIC DNA]</scope>
    <source>
        <strain evidence="2 3">DSM 11827</strain>
    </source>
</reference>